<dbReference type="GO" id="GO:0016020">
    <property type="term" value="C:membrane"/>
    <property type="evidence" value="ECO:0007669"/>
    <property type="project" value="InterPro"/>
</dbReference>
<reference evidence="3 4" key="1">
    <citation type="journal article" date="2008" name="PLoS Genet.">
        <title>Complete genome sequence of the complex carbohydrate-degrading marine bacterium, Saccharophagus degradans strain 2-40 T.</title>
        <authorList>
            <person name="Weiner R.M."/>
            <person name="Taylor L.E.II."/>
            <person name="Henrissat B."/>
            <person name="Hauser L."/>
            <person name="Land M."/>
            <person name="Coutinho P.M."/>
            <person name="Rancurel C."/>
            <person name="Saunders E.H."/>
            <person name="Longmire A.G."/>
            <person name="Zhang H."/>
            <person name="Bayer E.A."/>
            <person name="Gilbert H.J."/>
            <person name="Larimer F."/>
            <person name="Zhulin I.B."/>
            <person name="Ekborg N.A."/>
            <person name="Lamed R."/>
            <person name="Richardson P.M."/>
            <person name="Borovok I."/>
            <person name="Hutcheson S."/>
        </authorList>
    </citation>
    <scope>NUCLEOTIDE SEQUENCE [LARGE SCALE GENOMIC DNA]</scope>
    <source>
        <strain evidence="4">2-40 / ATCC 43961 / DSM 17024</strain>
    </source>
</reference>
<dbReference type="InterPro" id="IPR050640">
    <property type="entry name" value="Bact_2-comp_sensor_kinase"/>
</dbReference>
<dbReference type="InterPro" id="IPR036890">
    <property type="entry name" value="HATPase_C_sf"/>
</dbReference>
<name>Q21E92_SACD2</name>
<evidence type="ECO:0000259" key="2">
    <source>
        <dbReference type="Pfam" id="PF06580"/>
    </source>
</evidence>
<dbReference type="PANTHER" id="PTHR34220:SF7">
    <property type="entry name" value="SENSOR HISTIDINE KINASE YPDA"/>
    <property type="match status" value="1"/>
</dbReference>
<feature type="transmembrane region" description="Helical" evidence="1">
    <location>
        <begin position="12"/>
        <end position="32"/>
    </location>
</feature>
<feature type="transmembrane region" description="Helical" evidence="1">
    <location>
        <begin position="382"/>
        <end position="400"/>
    </location>
</feature>
<dbReference type="STRING" id="203122.Sde_3732"/>
<dbReference type="PANTHER" id="PTHR34220">
    <property type="entry name" value="SENSOR HISTIDINE KINASE YPDA"/>
    <property type="match status" value="1"/>
</dbReference>
<feature type="transmembrane region" description="Helical" evidence="1">
    <location>
        <begin position="468"/>
        <end position="490"/>
    </location>
</feature>
<dbReference type="Pfam" id="PF06580">
    <property type="entry name" value="His_kinase"/>
    <property type="match status" value="1"/>
</dbReference>
<sequence>MSAMSINFPHALKASSTFWLVHMLGFVLYIGVNRCFDFYYNQHFSLPLSLLVTEFVLITSLILVFRTTYWQLGWHKRGIFTLLPALLIGSWLLAFAWQVVWQWQAFGDVLTAFGDARAPQWREEAMRTFIGSWSNHFYMFFSWAALYCAVAADRNGLTNQPSPEFDISNRATRLSVLCTALPLTAFIAYGARCWSEIPMAMPSVTIAALVFIPVVFFFLQCCLLIRFDSSIGNSRLLAQLPLLIGLVPAIAIIMSGVQNATNAIIVNILQPHLLIDAQAMNTALVDASTATAGAFERVNRHASYHLGWLNQQLNMVGLAALVIFIAHYFNKAPSLSPASRLLNWQQFIKSSAPSFWLYNLSGWSILAFYFSVIQVWELAQLNIGLNIFVTISTVIAGILYSPYMRQMLKSYSFLDTNPIIFVFKILLICIAVGLASACILNTLSWLYVFAMFDDVQYLAYEKIAREEFLFLGNWAFYIGAYFLWCLFYSISVTYRNKKQADVQAIQMEADLKEAQLNTLSGQLDPHFIFNAINNIRALVKEDGEKARAALVTLSDILRSSVYKKSKLKTRVSDEIVLVNNYIALAQIQHEERLRYSETIHPNAMPAFIPPMVLQMLVENAIKHGISHLPDGGDLHLNISQQGNQLTCFVANSGVIEQHHSREGFGIGVSNIQARINLLYGNRGHFSLTMQPRADNPSEQWVVATLTIPYETNLHTNPPSSALRGEQ</sequence>
<feature type="transmembrane region" description="Helical" evidence="1">
    <location>
        <begin position="313"/>
        <end position="330"/>
    </location>
</feature>
<feature type="transmembrane region" description="Helical" evidence="1">
    <location>
        <begin position="237"/>
        <end position="257"/>
    </location>
</feature>
<feature type="transmembrane region" description="Helical" evidence="1">
    <location>
        <begin position="44"/>
        <end position="66"/>
    </location>
</feature>
<evidence type="ECO:0000313" key="3">
    <source>
        <dbReference type="EMBL" id="ABD82987.1"/>
    </source>
</evidence>
<keyword evidence="3" id="KW-0418">Kinase</keyword>
<feature type="transmembrane region" description="Helical" evidence="1">
    <location>
        <begin position="355"/>
        <end position="376"/>
    </location>
</feature>
<dbReference type="eggNOG" id="COG2972">
    <property type="taxonomic scope" value="Bacteria"/>
</dbReference>
<dbReference type="SUPFAM" id="SSF55874">
    <property type="entry name" value="ATPase domain of HSP90 chaperone/DNA topoisomerase II/histidine kinase"/>
    <property type="match status" value="1"/>
</dbReference>
<accession>Q21E92</accession>
<keyword evidence="1" id="KW-1133">Transmembrane helix</keyword>
<dbReference type="GO" id="GO:0000155">
    <property type="term" value="F:phosphorelay sensor kinase activity"/>
    <property type="evidence" value="ECO:0007669"/>
    <property type="project" value="InterPro"/>
</dbReference>
<organism evidence="3 4">
    <name type="scientific">Saccharophagus degradans (strain 2-40 / ATCC 43961 / DSM 17024)</name>
    <dbReference type="NCBI Taxonomy" id="203122"/>
    <lineage>
        <taxon>Bacteria</taxon>
        <taxon>Pseudomonadati</taxon>
        <taxon>Pseudomonadota</taxon>
        <taxon>Gammaproteobacteria</taxon>
        <taxon>Cellvibrionales</taxon>
        <taxon>Cellvibrionaceae</taxon>
        <taxon>Saccharophagus</taxon>
    </lineage>
</organism>
<proteinExistence type="predicted"/>
<dbReference type="AlphaFoldDB" id="Q21E92"/>
<feature type="transmembrane region" description="Helical" evidence="1">
    <location>
        <begin position="174"/>
        <end position="191"/>
    </location>
</feature>
<dbReference type="HOGENOM" id="CLU_381244_0_0_6"/>
<feature type="transmembrane region" description="Helical" evidence="1">
    <location>
        <begin position="421"/>
        <end position="448"/>
    </location>
</feature>
<evidence type="ECO:0000313" key="4">
    <source>
        <dbReference type="Proteomes" id="UP000001947"/>
    </source>
</evidence>
<feature type="transmembrane region" description="Helical" evidence="1">
    <location>
        <begin position="136"/>
        <end position="153"/>
    </location>
</feature>
<keyword evidence="1" id="KW-0812">Transmembrane</keyword>
<feature type="domain" description="Signal transduction histidine kinase internal region" evidence="2">
    <location>
        <begin position="514"/>
        <end position="593"/>
    </location>
</feature>
<feature type="transmembrane region" description="Helical" evidence="1">
    <location>
        <begin position="78"/>
        <end position="100"/>
    </location>
</feature>
<dbReference type="KEGG" id="sde:Sde_3732"/>
<gene>
    <name evidence="3" type="ordered locus">Sde_3732</name>
</gene>
<dbReference type="EMBL" id="CP000282">
    <property type="protein sequence ID" value="ABD82987.1"/>
    <property type="molecule type" value="Genomic_DNA"/>
</dbReference>
<keyword evidence="1" id="KW-0472">Membrane</keyword>
<protein>
    <submittedName>
        <fullName evidence="3">Histidine kinase internal region</fullName>
    </submittedName>
</protein>
<feature type="transmembrane region" description="Helical" evidence="1">
    <location>
        <begin position="203"/>
        <end position="225"/>
    </location>
</feature>
<dbReference type="Gene3D" id="3.30.565.10">
    <property type="entry name" value="Histidine kinase-like ATPase, C-terminal domain"/>
    <property type="match status" value="1"/>
</dbReference>
<dbReference type="InterPro" id="IPR010559">
    <property type="entry name" value="Sig_transdc_His_kin_internal"/>
</dbReference>
<dbReference type="Proteomes" id="UP000001947">
    <property type="component" value="Chromosome"/>
</dbReference>
<keyword evidence="4" id="KW-1185">Reference proteome</keyword>
<evidence type="ECO:0000256" key="1">
    <source>
        <dbReference type="SAM" id="Phobius"/>
    </source>
</evidence>
<keyword evidence="3" id="KW-0808">Transferase</keyword>